<evidence type="ECO:0000256" key="1">
    <source>
        <dbReference type="SAM" id="MobiDB-lite"/>
    </source>
</evidence>
<reference evidence="2" key="1">
    <citation type="submission" date="2019-05" db="EMBL/GenBank/DDBJ databases">
        <title>Metatranscriptomic reconstruction reveals RNA viruses with the potential to shape carbon cycling in soil.</title>
        <authorList>
            <person name="Starr E.P."/>
            <person name="Nuccio E."/>
            <person name="Pett-Ridge J."/>
            <person name="Banfield J.F."/>
            <person name="Firestone M.K."/>
        </authorList>
    </citation>
    <scope>NUCLEOTIDE SEQUENCE</scope>
    <source>
        <strain evidence="2">H1_Rhizo_26_FD_scaffold_1135</strain>
    </source>
</reference>
<dbReference type="EMBL" id="MN033129">
    <property type="protein sequence ID" value="QDH87065.1"/>
    <property type="molecule type" value="Genomic_DNA"/>
</dbReference>
<name>A0A514D0C3_9VIRU</name>
<accession>A0A514D0C3</accession>
<feature type="compositionally biased region" description="Low complexity" evidence="1">
    <location>
        <begin position="59"/>
        <end position="72"/>
    </location>
</feature>
<evidence type="ECO:0000313" key="2">
    <source>
        <dbReference type="EMBL" id="QDH87065.1"/>
    </source>
</evidence>
<organism evidence="2">
    <name type="scientific">Riboviria sp</name>
    <dbReference type="NCBI Taxonomy" id="2585031"/>
    <lineage>
        <taxon>Viruses</taxon>
        <taxon>Riboviria</taxon>
    </lineage>
</organism>
<proteinExistence type="predicted"/>
<sequence length="196" mass="21838">MLPKLQPVFGEYTWLLRNRFKPDVWTLFRLRFGHPAVGEPTTHGDGPPQLPKSVEPSASTQRPLSSSFPSSSQIQIASESNSDVFDIPVTPTVEVPTVQFERRLEVSGVVFSHGVISVPKNCKVLISRKPHTNALVYLRTSSKDKFIAEIAGDAPFELVGQDQLPKIKTDYVLTDGKFVHTGPMGYYELEEDDNIL</sequence>
<gene>
    <name evidence="2" type="ORF">H1Rhizo26FD1135_000001</name>
</gene>
<protein>
    <submittedName>
        <fullName evidence="2">Uncharacterized protein</fullName>
    </submittedName>
</protein>
<feature type="region of interest" description="Disordered" evidence="1">
    <location>
        <begin position="38"/>
        <end position="72"/>
    </location>
</feature>